<sequence length="263" mass="30358">MDVKIAFLNGELEEEVYMKQLEGFPSSDSEQLVCKLKKSIYGLKQASRQWYLKFHNIISSFGFVENVMDQCIYLKVQQLLSKNFDMKDMGEASYVIGIKIHRDIFQGILYLSQETYINKVLEIFQMKDCSPSVSPIVKGDRFNLNQCLKNDLEREQMKNIPYASAVDSLMYAQVCTRPDIAFFVGMLGQYQSNPSLDHWRVAKKVMRYLQETKDYKLMYRRTRNLEVIGYSDSDFAGCVNSCKSTSGYIFILAGGAISWRSVK</sequence>
<evidence type="ECO:0000313" key="2">
    <source>
        <dbReference type="EMBL" id="RVW40383.1"/>
    </source>
</evidence>
<dbReference type="Proteomes" id="UP000288805">
    <property type="component" value="Unassembled WGS sequence"/>
</dbReference>
<dbReference type="EMBL" id="QGNW01001460">
    <property type="protein sequence ID" value="RVW40383.1"/>
    <property type="molecule type" value="Genomic_DNA"/>
</dbReference>
<dbReference type="PANTHER" id="PTHR11439:SF467">
    <property type="entry name" value="INTEGRASE CATALYTIC DOMAIN-CONTAINING PROTEIN"/>
    <property type="match status" value="1"/>
</dbReference>
<name>A0A438DY12_VITVI</name>
<evidence type="ECO:0000313" key="3">
    <source>
        <dbReference type="Proteomes" id="UP000288805"/>
    </source>
</evidence>
<evidence type="ECO:0000259" key="1">
    <source>
        <dbReference type="Pfam" id="PF07727"/>
    </source>
</evidence>
<dbReference type="Pfam" id="PF07727">
    <property type="entry name" value="RVT_2"/>
    <property type="match status" value="1"/>
</dbReference>
<dbReference type="PANTHER" id="PTHR11439">
    <property type="entry name" value="GAG-POL-RELATED RETROTRANSPOSON"/>
    <property type="match status" value="1"/>
</dbReference>
<comment type="caution">
    <text evidence="2">The sequence shown here is derived from an EMBL/GenBank/DDBJ whole genome shotgun (WGS) entry which is preliminary data.</text>
</comment>
<dbReference type="AlphaFoldDB" id="A0A438DY12"/>
<organism evidence="2 3">
    <name type="scientific">Vitis vinifera</name>
    <name type="common">Grape</name>
    <dbReference type="NCBI Taxonomy" id="29760"/>
    <lineage>
        <taxon>Eukaryota</taxon>
        <taxon>Viridiplantae</taxon>
        <taxon>Streptophyta</taxon>
        <taxon>Embryophyta</taxon>
        <taxon>Tracheophyta</taxon>
        <taxon>Spermatophyta</taxon>
        <taxon>Magnoliopsida</taxon>
        <taxon>eudicotyledons</taxon>
        <taxon>Gunneridae</taxon>
        <taxon>Pentapetalae</taxon>
        <taxon>rosids</taxon>
        <taxon>Vitales</taxon>
        <taxon>Vitaceae</taxon>
        <taxon>Viteae</taxon>
        <taxon>Vitis</taxon>
    </lineage>
</organism>
<dbReference type="InterPro" id="IPR013103">
    <property type="entry name" value="RVT_2"/>
</dbReference>
<reference evidence="2 3" key="1">
    <citation type="journal article" date="2018" name="PLoS Genet.">
        <title>Population sequencing reveals clonal diversity and ancestral inbreeding in the grapevine cultivar Chardonnay.</title>
        <authorList>
            <person name="Roach M.J."/>
            <person name="Johnson D.L."/>
            <person name="Bohlmann J."/>
            <person name="van Vuuren H.J."/>
            <person name="Jones S.J."/>
            <person name="Pretorius I.S."/>
            <person name="Schmidt S.A."/>
            <person name="Borneman A.R."/>
        </authorList>
    </citation>
    <scope>NUCLEOTIDE SEQUENCE [LARGE SCALE GENOMIC DNA]</scope>
    <source>
        <strain evidence="3">cv. Chardonnay</strain>
        <tissue evidence="2">Leaf</tissue>
    </source>
</reference>
<feature type="domain" description="Reverse transcriptase Ty1/copia-type" evidence="1">
    <location>
        <begin position="1"/>
        <end position="76"/>
    </location>
</feature>
<accession>A0A438DY12</accession>
<gene>
    <name evidence="2" type="primary">POLX_1406</name>
    <name evidence="2" type="ORF">CK203_092420</name>
</gene>
<proteinExistence type="predicted"/>
<protein>
    <submittedName>
        <fullName evidence="2">Retrovirus-related Pol polyprotein from transposon TNT 1-94</fullName>
    </submittedName>
</protein>